<dbReference type="EMBL" id="RDQH01000235">
    <property type="protein sequence ID" value="RXI09688.1"/>
    <property type="molecule type" value="Genomic_DNA"/>
</dbReference>
<protein>
    <submittedName>
        <fullName evidence="2">Uncharacterized protein</fullName>
    </submittedName>
</protein>
<keyword evidence="3" id="KW-1185">Reference proteome</keyword>
<evidence type="ECO:0000313" key="2">
    <source>
        <dbReference type="EMBL" id="RXI09688.1"/>
    </source>
</evidence>
<dbReference type="Proteomes" id="UP000290289">
    <property type="component" value="Unassembled WGS sequence"/>
</dbReference>
<evidence type="ECO:0000313" key="1">
    <source>
        <dbReference type="EMBL" id="RXI09606.1"/>
    </source>
</evidence>
<evidence type="ECO:0000313" key="3">
    <source>
        <dbReference type="Proteomes" id="UP000290289"/>
    </source>
</evidence>
<organism evidence="2 3">
    <name type="scientific">Malus domestica</name>
    <name type="common">Apple</name>
    <name type="synonym">Pyrus malus</name>
    <dbReference type="NCBI Taxonomy" id="3750"/>
    <lineage>
        <taxon>Eukaryota</taxon>
        <taxon>Viridiplantae</taxon>
        <taxon>Streptophyta</taxon>
        <taxon>Embryophyta</taxon>
        <taxon>Tracheophyta</taxon>
        <taxon>Spermatophyta</taxon>
        <taxon>Magnoliopsida</taxon>
        <taxon>eudicotyledons</taxon>
        <taxon>Gunneridae</taxon>
        <taxon>Pentapetalae</taxon>
        <taxon>rosids</taxon>
        <taxon>fabids</taxon>
        <taxon>Rosales</taxon>
        <taxon>Rosaceae</taxon>
        <taxon>Amygdaloideae</taxon>
        <taxon>Maleae</taxon>
        <taxon>Malus</taxon>
    </lineage>
</organism>
<accession>A0A498KPE4</accession>
<reference evidence="2 3" key="1">
    <citation type="submission" date="2018-10" db="EMBL/GenBank/DDBJ databases">
        <title>A high-quality apple genome assembly.</title>
        <authorList>
            <person name="Hu J."/>
        </authorList>
    </citation>
    <scope>NUCLEOTIDE SEQUENCE [LARGE SCALE GENOMIC DNA]</scope>
    <source>
        <strain evidence="3">cv. HFTH1</strain>
        <tissue evidence="2">Young leaf</tissue>
    </source>
</reference>
<dbReference type="EMBL" id="RDQH01000292">
    <property type="protein sequence ID" value="RXI09606.1"/>
    <property type="molecule type" value="Genomic_DNA"/>
</dbReference>
<name>A0A498KPE4_MALDO</name>
<proteinExistence type="predicted"/>
<sequence>MVGASLGSSENQDWTMKKIIGENDDFRLNHTTAGYVFAEKVDGDDLGFRPRVWNKDDGA</sequence>
<gene>
    <name evidence="1" type="ORF">DVH24_013221</name>
    <name evidence="2" type="ORF">DVH24_017537</name>
</gene>
<dbReference type="AlphaFoldDB" id="A0A498KPE4"/>
<comment type="caution">
    <text evidence="2">The sequence shown here is derived from an EMBL/GenBank/DDBJ whole genome shotgun (WGS) entry which is preliminary data.</text>
</comment>